<dbReference type="Pfam" id="PF09693">
    <property type="entry name" value="Phage_XkdX"/>
    <property type="match status" value="1"/>
</dbReference>
<dbReference type="RefSeq" id="WP_231532051.1">
    <property type="nucleotide sequence ID" value="NZ_JAGJAG010000001.1"/>
</dbReference>
<accession>A0A3G6K665</accession>
<protein>
    <submittedName>
        <fullName evidence="1">XkdX family protein</fullName>
    </submittedName>
</protein>
<reference evidence="1" key="1">
    <citation type="submission" date="2018-07" db="EMBL/GenBank/DDBJ databases">
        <authorList>
            <person name="Somerville V."/>
        </authorList>
    </citation>
    <scope>NUCLEOTIDE SEQUENCE</scope>
    <source>
        <strain evidence="1">NWC_2_2</strain>
    </source>
</reference>
<dbReference type="InterPro" id="IPR010022">
    <property type="entry name" value="XkdX"/>
</dbReference>
<sequence length="65" mass="7231">MKSRIVKVVKYFFDNGNLTVDQIKRYVVVGTLTADEFKVITGEDYVVAEEASDGKTEEGDSQPAE</sequence>
<evidence type="ECO:0000313" key="1">
    <source>
        <dbReference type="EMBL" id="AZA15991.1"/>
    </source>
</evidence>
<gene>
    <name evidence="1" type="ORF">DQL93_05090</name>
</gene>
<organism evidence="1">
    <name type="scientific">Lactobacillus delbrueckii subsp. lactis</name>
    <dbReference type="NCBI Taxonomy" id="29397"/>
    <lineage>
        <taxon>Bacteria</taxon>
        <taxon>Bacillati</taxon>
        <taxon>Bacillota</taxon>
        <taxon>Bacilli</taxon>
        <taxon>Lactobacillales</taxon>
        <taxon>Lactobacillaceae</taxon>
        <taxon>Lactobacillus</taxon>
    </lineage>
</organism>
<proteinExistence type="predicted"/>
<dbReference type="AlphaFoldDB" id="A0A3G6K665"/>
<dbReference type="EMBL" id="CP031023">
    <property type="protein sequence ID" value="AZA15991.1"/>
    <property type="molecule type" value="Genomic_DNA"/>
</dbReference>
<name>A0A3G6K665_LACDL</name>